<dbReference type="PROSITE" id="PS50932">
    <property type="entry name" value="HTH_LACI_2"/>
    <property type="match status" value="1"/>
</dbReference>
<evidence type="ECO:0000256" key="2">
    <source>
        <dbReference type="ARBA" id="ARBA00023125"/>
    </source>
</evidence>
<dbReference type="CDD" id="cd06278">
    <property type="entry name" value="PBP1_LacI-like"/>
    <property type="match status" value="1"/>
</dbReference>
<dbReference type="Pfam" id="PF00356">
    <property type="entry name" value="LacI"/>
    <property type="match status" value="1"/>
</dbReference>
<dbReference type="Gene3D" id="3.40.50.2300">
    <property type="match status" value="2"/>
</dbReference>
<keyword evidence="3" id="KW-0804">Transcription</keyword>
<dbReference type="SUPFAM" id="SSF47413">
    <property type="entry name" value="lambda repressor-like DNA-binding domains"/>
    <property type="match status" value="1"/>
</dbReference>
<dbReference type="RefSeq" id="WP_345926029.1">
    <property type="nucleotide sequence ID" value="NZ_JBDIVF010000002.1"/>
</dbReference>
<dbReference type="CDD" id="cd01392">
    <property type="entry name" value="HTH_LacI"/>
    <property type="match status" value="1"/>
</dbReference>
<dbReference type="EMBL" id="JBEWLZ010000007">
    <property type="protein sequence ID" value="MET1490704.1"/>
    <property type="molecule type" value="Genomic_DNA"/>
</dbReference>
<keyword evidence="6" id="KW-1185">Reference proteome</keyword>
<accession>A0ABV2CS14</accession>
<dbReference type="InterPro" id="IPR010982">
    <property type="entry name" value="Lambda_DNA-bd_dom_sf"/>
</dbReference>
<evidence type="ECO:0000256" key="1">
    <source>
        <dbReference type="ARBA" id="ARBA00023015"/>
    </source>
</evidence>
<keyword evidence="1" id="KW-0805">Transcription regulation</keyword>
<dbReference type="InterPro" id="IPR028082">
    <property type="entry name" value="Peripla_BP_I"/>
</dbReference>
<keyword evidence="2 5" id="KW-0238">DNA-binding</keyword>
<dbReference type="Proteomes" id="UP001548590">
    <property type="component" value="Unassembled WGS sequence"/>
</dbReference>
<evidence type="ECO:0000259" key="4">
    <source>
        <dbReference type="PROSITE" id="PS50932"/>
    </source>
</evidence>
<dbReference type="SMART" id="SM00354">
    <property type="entry name" value="HTH_LACI"/>
    <property type="match status" value="1"/>
</dbReference>
<evidence type="ECO:0000256" key="3">
    <source>
        <dbReference type="ARBA" id="ARBA00023163"/>
    </source>
</evidence>
<dbReference type="Pfam" id="PF13377">
    <property type="entry name" value="Peripla_BP_3"/>
    <property type="match status" value="1"/>
</dbReference>
<comment type="caution">
    <text evidence="5">The sequence shown here is derived from an EMBL/GenBank/DDBJ whole genome shotgun (WGS) entry which is preliminary data.</text>
</comment>
<reference evidence="5 6" key="1">
    <citation type="submission" date="2024-07" db="EMBL/GenBank/DDBJ databases">
        <title>Uliginosibacterium paludis KCTC:42655.</title>
        <authorList>
            <person name="Kim M.K."/>
        </authorList>
    </citation>
    <scope>NUCLEOTIDE SEQUENCE [LARGE SCALE GENOMIC DNA]</scope>
    <source>
        <strain evidence="5 6">KCTC 42655</strain>
    </source>
</reference>
<evidence type="ECO:0000313" key="6">
    <source>
        <dbReference type="Proteomes" id="UP001548590"/>
    </source>
</evidence>
<organism evidence="5 6">
    <name type="scientific">Uliginosibacterium paludis</name>
    <dbReference type="NCBI Taxonomy" id="1615952"/>
    <lineage>
        <taxon>Bacteria</taxon>
        <taxon>Pseudomonadati</taxon>
        <taxon>Pseudomonadota</taxon>
        <taxon>Betaproteobacteria</taxon>
        <taxon>Rhodocyclales</taxon>
        <taxon>Zoogloeaceae</taxon>
        <taxon>Uliginosibacterium</taxon>
    </lineage>
</organism>
<dbReference type="PANTHER" id="PTHR30146">
    <property type="entry name" value="LACI-RELATED TRANSCRIPTIONAL REPRESSOR"/>
    <property type="match status" value="1"/>
</dbReference>
<gene>
    <name evidence="5" type="ORF">ABVT11_12780</name>
</gene>
<dbReference type="SUPFAM" id="SSF53822">
    <property type="entry name" value="Periplasmic binding protein-like I"/>
    <property type="match status" value="1"/>
</dbReference>
<feature type="domain" description="HTH lacI-type" evidence="4">
    <location>
        <begin position="10"/>
        <end position="64"/>
    </location>
</feature>
<dbReference type="InterPro" id="IPR046335">
    <property type="entry name" value="LacI/GalR-like_sensor"/>
</dbReference>
<proteinExistence type="predicted"/>
<dbReference type="InterPro" id="IPR000843">
    <property type="entry name" value="HTH_LacI"/>
</dbReference>
<protein>
    <submittedName>
        <fullName evidence="5">LacI family DNA-binding transcriptional regulator</fullName>
    </submittedName>
</protein>
<dbReference type="GO" id="GO:0003677">
    <property type="term" value="F:DNA binding"/>
    <property type="evidence" value="ECO:0007669"/>
    <property type="project" value="UniProtKB-KW"/>
</dbReference>
<sequence>MDLPTLSRRATIDDVAELAGVSRSAVSRTFTAGASVSPRMRERVEQAAGALGYKPNALARVLTTRRNRLVAFLSGYQHNLHDAGYHDRILAGLKAEGFRVLHVHIGPGEDAGRALVDALDFPVSVAVVAGGSIDEDSIATCIRLRTPLVLCSGEAGGQAAVDCINSDNAAGTRAALDHLVGRGCRRIACLAGTRGMFATRERLEAFQTGMKAHGLDPAGVIHGDFSFEGGLAAARLLLEQQPRPDALLCANDAMALGALTAARELMQLRVPDDVAIFGFDDVPMAAWPGFALSTVRNPVEEKARLICERTRLRASTPHCEALNARLAMPLVLRSTA</sequence>
<evidence type="ECO:0000313" key="5">
    <source>
        <dbReference type="EMBL" id="MET1490704.1"/>
    </source>
</evidence>
<dbReference type="Gene3D" id="1.10.260.40">
    <property type="entry name" value="lambda repressor-like DNA-binding domains"/>
    <property type="match status" value="1"/>
</dbReference>
<name>A0ABV2CS14_9RHOO</name>
<dbReference type="PANTHER" id="PTHR30146:SF153">
    <property type="entry name" value="LACTOSE OPERON REPRESSOR"/>
    <property type="match status" value="1"/>
</dbReference>